<feature type="domain" description="CBM6" evidence="5">
    <location>
        <begin position="146"/>
        <end position="266"/>
    </location>
</feature>
<sequence length="562" mass="60877">MTESPSGVPLNRRAILAGGAALPVALGLAATPAHAGTDAARPRAVVVEPRRCRQVVRGFGGMTHAAWIGELTPSQCDTVFDNSGTDDLGFTVLRIPVPEDRANWFVDLATAQAAFAKGALVFASPWDPPEELVELFERVDEAPAGSQYEAETAALVNAHIATDTPGHQGEGYAHFEAAADASVEFTGVFIGSTGTKNLAFRYSAPSDVHVDVHVGGVLVAENALFPSTAGAWAWKSVQAAMTPGQWAVKVSATGEGGPDLDYLMAAPYTPPAEARRLRHDAYGAYAEHLNDFVLHMRDNGVELYGISVQNEPDYAHDWTWWTTAEMNRFLRDFAGRIDCRVIAPESFQYVKSVSDPILDDPAAFANVDILGAHLYGTAVEDFPYPRFEDEGAGKELWMTEVYHPNSSSSANLWPEALKVAEHVHHAMADAGFQAYVWWYLRRYYGPLQEDGTISKRGRMLAHFAKFVRPGHVRVEAQKEPQAGVLTSAYTGDDGSLTVVAVNTTTAAASQSFVVKGRRVRSVQSWLTDATRDLEQQPRITGRGDGFTASLPPESVTTFVIAA</sequence>
<comment type="caution">
    <text evidence="6">The sequence shown here is derived from an EMBL/GenBank/DDBJ whole genome shotgun (WGS) entry which is preliminary data.</text>
</comment>
<gene>
    <name evidence="6" type="ORF">GALLR39Z86_39240</name>
</gene>
<dbReference type="SUPFAM" id="SSF51445">
    <property type="entry name" value="(Trans)glycosidases"/>
    <property type="match status" value="1"/>
</dbReference>
<dbReference type="AlphaFoldDB" id="A0A9W6G9Y6"/>
<dbReference type="InterPro" id="IPR001139">
    <property type="entry name" value="Glyco_hydro_30"/>
</dbReference>
<reference evidence="6" key="1">
    <citation type="submission" date="2022-12" db="EMBL/GenBank/DDBJ databases">
        <title>Reference genome sequencing for broad-spectrum identification of bacterial and archaeal isolates by mass spectrometry.</title>
        <authorList>
            <person name="Sekiguchi Y."/>
            <person name="Tourlousse D.M."/>
        </authorList>
    </citation>
    <scope>NUCLEOTIDE SEQUENCE</scope>
    <source>
        <strain evidence="6">LLR39Z86</strain>
    </source>
</reference>
<feature type="signal peptide" evidence="4">
    <location>
        <begin position="1"/>
        <end position="35"/>
    </location>
</feature>
<dbReference type="InterPro" id="IPR008979">
    <property type="entry name" value="Galactose-bd-like_sf"/>
</dbReference>
<dbReference type="InterPro" id="IPR013780">
    <property type="entry name" value="Glyco_hydro_b"/>
</dbReference>
<dbReference type="RefSeq" id="WP_270114772.1">
    <property type="nucleotide sequence ID" value="NZ_BAAAOL010000007.1"/>
</dbReference>
<evidence type="ECO:0000256" key="3">
    <source>
        <dbReference type="ARBA" id="ARBA00022801"/>
    </source>
</evidence>
<feature type="chain" id="PRO_5040751081" description="CBM6 domain-containing protein" evidence="4">
    <location>
        <begin position="36"/>
        <end position="562"/>
    </location>
</feature>
<dbReference type="PANTHER" id="PTHR11069:SF38">
    <property type="entry name" value="GLUCURONOXYLANASE XYNC"/>
    <property type="match status" value="1"/>
</dbReference>
<dbReference type="Pfam" id="PF17189">
    <property type="entry name" value="Glyco_hydro_30C"/>
    <property type="match status" value="1"/>
</dbReference>
<dbReference type="EMBL" id="BSDT01000001">
    <property type="protein sequence ID" value="GLI44074.1"/>
    <property type="molecule type" value="Genomic_DNA"/>
</dbReference>
<dbReference type="GO" id="GO:0004348">
    <property type="term" value="F:glucosylceramidase activity"/>
    <property type="evidence" value="ECO:0007669"/>
    <property type="project" value="InterPro"/>
</dbReference>
<dbReference type="SUPFAM" id="SSF51011">
    <property type="entry name" value="Glycosyl hydrolase domain"/>
    <property type="match status" value="1"/>
</dbReference>
<evidence type="ECO:0000256" key="2">
    <source>
        <dbReference type="ARBA" id="ARBA00022729"/>
    </source>
</evidence>
<dbReference type="GO" id="GO:0006665">
    <property type="term" value="P:sphingolipid metabolic process"/>
    <property type="evidence" value="ECO:0007669"/>
    <property type="project" value="InterPro"/>
</dbReference>
<name>A0A9W6G9Y6_9ACTN</name>
<dbReference type="InterPro" id="IPR033452">
    <property type="entry name" value="GH30_C"/>
</dbReference>
<keyword evidence="3" id="KW-0378">Hydrolase</keyword>
<keyword evidence="7" id="KW-1185">Reference proteome</keyword>
<dbReference type="InterPro" id="IPR006311">
    <property type="entry name" value="TAT_signal"/>
</dbReference>
<proteinExistence type="inferred from homology"/>
<organism evidence="6 7">
    <name type="scientific">Glycomyces algeriensis</name>
    <dbReference type="NCBI Taxonomy" id="256037"/>
    <lineage>
        <taxon>Bacteria</taxon>
        <taxon>Bacillati</taxon>
        <taxon>Actinomycetota</taxon>
        <taxon>Actinomycetes</taxon>
        <taxon>Glycomycetales</taxon>
        <taxon>Glycomycetaceae</taxon>
        <taxon>Glycomyces</taxon>
    </lineage>
</organism>
<dbReference type="GO" id="GO:0030246">
    <property type="term" value="F:carbohydrate binding"/>
    <property type="evidence" value="ECO:0007669"/>
    <property type="project" value="InterPro"/>
</dbReference>
<evidence type="ECO:0000259" key="5">
    <source>
        <dbReference type="PROSITE" id="PS51175"/>
    </source>
</evidence>
<dbReference type="PROSITE" id="PS51175">
    <property type="entry name" value="CBM6"/>
    <property type="match status" value="1"/>
</dbReference>
<evidence type="ECO:0000313" key="6">
    <source>
        <dbReference type="EMBL" id="GLI44074.1"/>
    </source>
</evidence>
<accession>A0A9W6G9Y6</accession>
<dbReference type="Gene3D" id="3.20.20.80">
    <property type="entry name" value="Glycosidases"/>
    <property type="match status" value="2"/>
</dbReference>
<comment type="similarity">
    <text evidence="1">Belongs to the glycosyl hydrolase 30 family.</text>
</comment>
<dbReference type="Proteomes" id="UP001144313">
    <property type="component" value="Unassembled WGS sequence"/>
</dbReference>
<dbReference type="PROSITE" id="PS51318">
    <property type="entry name" value="TAT"/>
    <property type="match status" value="1"/>
</dbReference>
<evidence type="ECO:0000256" key="4">
    <source>
        <dbReference type="SAM" id="SignalP"/>
    </source>
</evidence>
<evidence type="ECO:0000313" key="7">
    <source>
        <dbReference type="Proteomes" id="UP001144313"/>
    </source>
</evidence>
<dbReference type="PANTHER" id="PTHR11069">
    <property type="entry name" value="GLUCOSYLCERAMIDASE"/>
    <property type="match status" value="1"/>
</dbReference>
<protein>
    <recommendedName>
        <fullName evidence="5">CBM6 domain-containing protein</fullName>
    </recommendedName>
</protein>
<dbReference type="InterPro" id="IPR017853">
    <property type="entry name" value="GH"/>
</dbReference>
<evidence type="ECO:0000256" key="1">
    <source>
        <dbReference type="ARBA" id="ARBA00005382"/>
    </source>
</evidence>
<dbReference type="SUPFAM" id="SSF49785">
    <property type="entry name" value="Galactose-binding domain-like"/>
    <property type="match status" value="1"/>
</dbReference>
<dbReference type="InterPro" id="IPR005084">
    <property type="entry name" value="CBM6"/>
</dbReference>
<dbReference type="Gene3D" id="2.60.40.1180">
    <property type="entry name" value="Golgi alpha-mannosidase II"/>
    <property type="match status" value="1"/>
</dbReference>
<keyword evidence="2 4" id="KW-0732">Signal</keyword>
<dbReference type="GO" id="GO:0016020">
    <property type="term" value="C:membrane"/>
    <property type="evidence" value="ECO:0007669"/>
    <property type="project" value="GOC"/>
</dbReference>